<comment type="caution">
    <text evidence="1">The sequence shown here is derived from an EMBL/GenBank/DDBJ whole genome shotgun (WGS) entry which is preliminary data.</text>
</comment>
<gene>
    <name evidence="1" type="ORF">H8S59_00540</name>
</gene>
<dbReference type="Proteomes" id="UP000651852">
    <property type="component" value="Unassembled WGS sequence"/>
</dbReference>
<reference evidence="1 2" key="1">
    <citation type="submission" date="2020-08" db="EMBL/GenBank/DDBJ databases">
        <title>Putative novel bacterial strains isolated from necrotic wheat leaf tissues caused by Xanthomonas translucens.</title>
        <authorList>
            <person name="Tambong J.T."/>
        </authorList>
    </citation>
    <scope>NUCLEOTIDE SEQUENCE [LARGE SCALE GENOMIC DNA]</scope>
    <source>
        <strain evidence="1 2">DOAB 1069</strain>
    </source>
</reference>
<protein>
    <recommendedName>
        <fullName evidence="3">ATP-binding protein</fullName>
    </recommendedName>
</protein>
<evidence type="ECO:0000313" key="2">
    <source>
        <dbReference type="Proteomes" id="UP000651852"/>
    </source>
</evidence>
<dbReference type="PANTHER" id="PTHR34301:SF8">
    <property type="entry name" value="ATPASE DOMAIN-CONTAINING PROTEIN"/>
    <property type="match status" value="1"/>
</dbReference>
<dbReference type="InterPro" id="IPR027417">
    <property type="entry name" value="P-loop_NTPase"/>
</dbReference>
<name>A0ABR7AU54_9PSED</name>
<keyword evidence="2" id="KW-1185">Reference proteome</keyword>
<proteinExistence type="predicted"/>
<sequence>MLDKSITNPGIHKQFLMSNYSHDERKILENLSKDWYLTNSGQEIKVAQSRYSYFLMKPSQRTSEMFNIEREIICVFSSYEFFEPRCFDIFDKVLQLLPKMRTETVCGILISRASVVEEKVERLLKADPEHSIVIPATYQELINSNCIEVLENKFRKHFYSRDLFAFLSPLKKDTYFFGRSNLITELISRYQSGEHTSLFGLRKSGKTSIVYAIERKLTSIGEQALMLDCESPSIHLCRWNELLEKLVNLYAKAKSTKIKITTQDRYSEKDAADSFENDMIKVFESKKPCSMLFIFDEIERISPGTASSEHWRSGTDFIYFWQTLRGFYQKNPQVFSYMLVGTNPSCVEAASVVGHDNPIYASIPSQYVPSFSVEQVKQMVARLGEYMGLRFDDLIAAKLTDDFGGHPFLIRQMCSSIHKVAGMNRPITINKVIYNKAKEEFQLHSKEYLDMMLQVLSEWYPDEYEMLRFLAQDDRDSFESFAFDNTSLTRHLIGYGLIQKGDNGYAFNLEAIADLLKKKHRNEVVNLSNEDMVQEVSSRRNSLEKSLRTLARNVLKISLGANKAASTVVAAVPENRRGSLTGIQINQLLDRDKSPLFFLELINLIKREWGSFEKSLETDKTKFIMMLEEINQFGRPDAHAKNLTKDEFTQLRLYFNKLDAILDL</sequence>
<dbReference type="EMBL" id="JACONW010000001">
    <property type="protein sequence ID" value="MBC3948260.1"/>
    <property type="molecule type" value="Genomic_DNA"/>
</dbReference>
<dbReference type="SUPFAM" id="SSF52540">
    <property type="entry name" value="P-loop containing nucleoside triphosphate hydrolases"/>
    <property type="match status" value="1"/>
</dbReference>
<organism evidence="1 2">
    <name type="scientific">Pseudomonas folii</name>
    <dbReference type="NCBI Taxonomy" id="2762593"/>
    <lineage>
        <taxon>Bacteria</taxon>
        <taxon>Pseudomonadati</taxon>
        <taxon>Pseudomonadota</taxon>
        <taxon>Gammaproteobacteria</taxon>
        <taxon>Pseudomonadales</taxon>
        <taxon>Pseudomonadaceae</taxon>
        <taxon>Pseudomonas</taxon>
    </lineage>
</organism>
<dbReference type="Gene3D" id="3.40.50.300">
    <property type="entry name" value="P-loop containing nucleotide triphosphate hydrolases"/>
    <property type="match status" value="1"/>
</dbReference>
<evidence type="ECO:0008006" key="3">
    <source>
        <dbReference type="Google" id="ProtNLM"/>
    </source>
</evidence>
<dbReference type="RefSeq" id="WP_187520072.1">
    <property type="nucleotide sequence ID" value="NZ_JACONW010000001.1"/>
</dbReference>
<dbReference type="PANTHER" id="PTHR34301">
    <property type="entry name" value="DNA-BINDING PROTEIN-RELATED"/>
    <property type="match status" value="1"/>
</dbReference>
<accession>A0ABR7AU54</accession>
<evidence type="ECO:0000313" key="1">
    <source>
        <dbReference type="EMBL" id="MBC3948260.1"/>
    </source>
</evidence>